<dbReference type="CDD" id="cd00130">
    <property type="entry name" value="PAS"/>
    <property type="match status" value="1"/>
</dbReference>
<dbReference type="SMART" id="SM00267">
    <property type="entry name" value="GGDEF"/>
    <property type="match status" value="1"/>
</dbReference>
<dbReference type="Gene3D" id="3.20.20.450">
    <property type="entry name" value="EAL domain"/>
    <property type="match status" value="1"/>
</dbReference>
<evidence type="ECO:0000259" key="5">
    <source>
        <dbReference type="PROSITE" id="PS50883"/>
    </source>
</evidence>
<dbReference type="PANTHER" id="PTHR44757">
    <property type="entry name" value="DIGUANYLATE CYCLASE DGCP"/>
    <property type="match status" value="1"/>
</dbReference>
<comment type="cofactor">
    <cofactor evidence="1">
        <name>Mg(2+)</name>
        <dbReference type="ChEBI" id="CHEBI:18420"/>
    </cofactor>
</comment>
<dbReference type="InterPro" id="IPR029787">
    <property type="entry name" value="Nucleotide_cyclase"/>
</dbReference>
<accession>F9U5D6</accession>
<feature type="domain" description="PAC" evidence="4">
    <location>
        <begin position="137"/>
        <end position="189"/>
    </location>
</feature>
<dbReference type="InterPro" id="IPR013656">
    <property type="entry name" value="PAS_4"/>
</dbReference>
<dbReference type="FunFam" id="3.30.70.270:FF:000001">
    <property type="entry name" value="Diguanylate cyclase domain protein"/>
    <property type="match status" value="1"/>
</dbReference>
<dbReference type="Gene3D" id="3.30.450.20">
    <property type="entry name" value="PAS domain"/>
    <property type="match status" value="1"/>
</dbReference>
<dbReference type="InterPro" id="IPR000014">
    <property type="entry name" value="PAS"/>
</dbReference>
<feature type="coiled-coil region" evidence="2">
    <location>
        <begin position="33"/>
        <end position="67"/>
    </location>
</feature>
<dbReference type="Gene3D" id="3.30.70.270">
    <property type="match status" value="1"/>
</dbReference>
<dbReference type="NCBIfam" id="TIGR00229">
    <property type="entry name" value="sensory_box"/>
    <property type="match status" value="1"/>
</dbReference>
<evidence type="ECO:0000256" key="2">
    <source>
        <dbReference type="SAM" id="Coils"/>
    </source>
</evidence>
<protein>
    <submittedName>
        <fullName evidence="7">Diguanylate cyclase/phosphodiesterase with PAS/PAC sensor(S)</fullName>
    </submittedName>
</protein>
<evidence type="ECO:0000256" key="1">
    <source>
        <dbReference type="ARBA" id="ARBA00001946"/>
    </source>
</evidence>
<keyword evidence="2" id="KW-0175">Coiled coil</keyword>
<dbReference type="SMART" id="SM00052">
    <property type="entry name" value="EAL"/>
    <property type="match status" value="1"/>
</dbReference>
<dbReference type="Pfam" id="PF08448">
    <property type="entry name" value="PAS_4"/>
    <property type="match status" value="1"/>
</dbReference>
<feature type="region of interest" description="Disordered" evidence="3">
    <location>
        <begin position="1"/>
        <end position="29"/>
    </location>
</feature>
<dbReference type="CDD" id="cd01948">
    <property type="entry name" value="EAL"/>
    <property type="match status" value="1"/>
</dbReference>
<reference evidence="7 8" key="1">
    <citation type="submission" date="2011-06" db="EMBL/GenBank/DDBJ databases">
        <title>The draft genome of Thiocapsa marina 5811.</title>
        <authorList>
            <consortium name="US DOE Joint Genome Institute (JGI-PGF)"/>
            <person name="Lucas S."/>
            <person name="Han J."/>
            <person name="Cheng J.-F."/>
            <person name="Goodwin L."/>
            <person name="Pitluck S."/>
            <person name="Peters L."/>
            <person name="Land M.L."/>
            <person name="Hauser L."/>
            <person name="Vogl K."/>
            <person name="Liu Z."/>
            <person name="Imhoff J."/>
            <person name="Thiel V."/>
            <person name="Frigaard N.-U."/>
            <person name="Bryant D."/>
            <person name="Woyke T.J."/>
        </authorList>
    </citation>
    <scope>NUCLEOTIDE SEQUENCE [LARGE SCALE GENOMIC DNA]</scope>
    <source>
        <strain evidence="7 8">5811</strain>
    </source>
</reference>
<dbReference type="InterPro" id="IPR000700">
    <property type="entry name" value="PAS-assoc_C"/>
</dbReference>
<evidence type="ECO:0000256" key="3">
    <source>
        <dbReference type="SAM" id="MobiDB-lite"/>
    </source>
</evidence>
<dbReference type="InterPro" id="IPR052155">
    <property type="entry name" value="Biofilm_reg_signaling"/>
</dbReference>
<dbReference type="Proteomes" id="UP000005459">
    <property type="component" value="Unassembled WGS sequence"/>
</dbReference>
<dbReference type="InterPro" id="IPR043128">
    <property type="entry name" value="Rev_trsase/Diguanyl_cyclase"/>
</dbReference>
<dbReference type="PANTHER" id="PTHR44757:SF2">
    <property type="entry name" value="BIOFILM ARCHITECTURE MAINTENANCE PROTEIN MBAA"/>
    <property type="match status" value="1"/>
</dbReference>
<dbReference type="STRING" id="768671.ThimaDRAFT_0137"/>
<dbReference type="GO" id="GO:0003824">
    <property type="term" value="F:catalytic activity"/>
    <property type="evidence" value="ECO:0007669"/>
    <property type="project" value="UniProtKB-ARBA"/>
</dbReference>
<dbReference type="Pfam" id="PF00990">
    <property type="entry name" value="GGDEF"/>
    <property type="match status" value="1"/>
</dbReference>
<evidence type="ECO:0000259" key="6">
    <source>
        <dbReference type="PROSITE" id="PS50887"/>
    </source>
</evidence>
<dbReference type="AlphaFoldDB" id="F9U5D6"/>
<dbReference type="InterPro" id="IPR035965">
    <property type="entry name" value="PAS-like_dom_sf"/>
</dbReference>
<feature type="domain" description="GGDEF" evidence="6">
    <location>
        <begin position="228"/>
        <end position="361"/>
    </location>
</feature>
<keyword evidence="8" id="KW-1185">Reference proteome</keyword>
<dbReference type="SMART" id="SM00091">
    <property type="entry name" value="PAS"/>
    <property type="match status" value="1"/>
</dbReference>
<dbReference type="EMBL" id="AFWV01000001">
    <property type="protein sequence ID" value="EGV20359.1"/>
    <property type="molecule type" value="Genomic_DNA"/>
</dbReference>
<evidence type="ECO:0000313" key="8">
    <source>
        <dbReference type="Proteomes" id="UP000005459"/>
    </source>
</evidence>
<dbReference type="eggNOG" id="COG5001">
    <property type="taxonomic scope" value="Bacteria"/>
</dbReference>
<dbReference type="SUPFAM" id="SSF141868">
    <property type="entry name" value="EAL domain-like"/>
    <property type="match status" value="1"/>
</dbReference>
<dbReference type="InterPro" id="IPR000160">
    <property type="entry name" value="GGDEF_dom"/>
</dbReference>
<dbReference type="SUPFAM" id="SSF55785">
    <property type="entry name" value="PYP-like sensor domain (PAS domain)"/>
    <property type="match status" value="1"/>
</dbReference>
<dbReference type="InterPro" id="IPR001633">
    <property type="entry name" value="EAL_dom"/>
</dbReference>
<dbReference type="PROSITE" id="PS50113">
    <property type="entry name" value="PAC"/>
    <property type="match status" value="1"/>
</dbReference>
<name>F9U5D6_9GAMM</name>
<feature type="domain" description="EAL" evidence="5">
    <location>
        <begin position="370"/>
        <end position="625"/>
    </location>
</feature>
<dbReference type="NCBIfam" id="TIGR00254">
    <property type="entry name" value="GGDEF"/>
    <property type="match status" value="1"/>
</dbReference>
<evidence type="ECO:0000313" key="7">
    <source>
        <dbReference type="EMBL" id="EGV20359.1"/>
    </source>
</evidence>
<dbReference type="PROSITE" id="PS50883">
    <property type="entry name" value="EAL"/>
    <property type="match status" value="1"/>
</dbReference>
<sequence length="625" mass="69176">MDAQMTKQPGWGGDDTDPSSEWSSEQAGSADELHRLMHDLKAHQIELTQQNRELQDAQHALEISRDRYARLYDRAPVGYCTLDRGGIIREINLTGAAMLGTERGHLVGTPLWSHLDAGQAQALHAHIEAVQRGAERRTLGVRLTRRDTGHTLDLRLDSEPARGEEGDAVCLTVMLDVTEQRHLLEQLSAREQSLSRLALHDPLTGLANRALFSDRLDQAIARTQRTGEQLAVLFIDLDRFKLINDSFGHPFGDEVLKEVAARLREQVRKDDTVARIGGDEFLMLVAPADSPDAAAAVARKLIELLRRPYAGPREEIALTVSIGISLCPNDGTEAEDLVRQADTAMYIAKQSGRNTFRFYAPDMTAQAFDRILLRSGLAHAVERNELVMAYQPQLALDTRRIPGIEALVRWNHPVLGCLAPNGFLALAEETGLIRGIDAWVLRTACTQRKRWQAEGLDEGTLIKVNLSRRELERPELADDLETLLRELDLDARLVSLELTETGPVSDSASALETVRRLKGLGIELSIDHFGAVSSSLMDLKRLPIGELKMDKSLIDGLPQDSDDAAIARAILALGKTLGMRVVAQGVETQYQADFLREAGCTIAQGFLYTQPLGPDELMRFVKAWT</sequence>
<dbReference type="Pfam" id="PF00563">
    <property type="entry name" value="EAL"/>
    <property type="match status" value="1"/>
</dbReference>
<organism evidence="7 8">
    <name type="scientific">Thiocapsa marina 5811</name>
    <dbReference type="NCBI Taxonomy" id="768671"/>
    <lineage>
        <taxon>Bacteria</taxon>
        <taxon>Pseudomonadati</taxon>
        <taxon>Pseudomonadota</taxon>
        <taxon>Gammaproteobacteria</taxon>
        <taxon>Chromatiales</taxon>
        <taxon>Chromatiaceae</taxon>
        <taxon>Thiocapsa</taxon>
    </lineage>
</organism>
<dbReference type="SUPFAM" id="SSF55073">
    <property type="entry name" value="Nucleotide cyclase"/>
    <property type="match status" value="1"/>
</dbReference>
<dbReference type="InterPro" id="IPR035919">
    <property type="entry name" value="EAL_sf"/>
</dbReference>
<gene>
    <name evidence="7" type="ORF">ThimaDRAFT_0137</name>
</gene>
<proteinExistence type="predicted"/>
<dbReference type="PROSITE" id="PS50887">
    <property type="entry name" value="GGDEF"/>
    <property type="match status" value="1"/>
</dbReference>
<evidence type="ECO:0000259" key="4">
    <source>
        <dbReference type="PROSITE" id="PS50113"/>
    </source>
</evidence>
<dbReference type="CDD" id="cd01949">
    <property type="entry name" value="GGDEF"/>
    <property type="match status" value="1"/>
</dbReference>